<proteinExistence type="predicted"/>
<accession>A0A182RK43</accession>
<sequence>MKQVYILLAVLLCTATVADAIVNVYASTCAKCKAIGARYCDYGNLRQGIFCVGQTTINSCGDCQRYGGRCSSFSFLVQCNLF</sequence>
<dbReference type="STRING" id="62324.A0A182RK43"/>
<reference evidence="2" key="1">
    <citation type="submission" date="2020-05" db="UniProtKB">
        <authorList>
            <consortium name="EnsemblMetazoa"/>
        </authorList>
    </citation>
    <scope>IDENTIFICATION</scope>
    <source>
        <strain evidence="2">FUMOZ</strain>
    </source>
</reference>
<protein>
    <recommendedName>
        <fullName evidence="3">Gambicin</fullName>
    </recommendedName>
</protein>
<evidence type="ECO:0008006" key="3">
    <source>
        <dbReference type="Google" id="ProtNLM"/>
    </source>
</evidence>
<evidence type="ECO:0000313" key="2">
    <source>
        <dbReference type="EnsemblMetazoa" id="AFUN006611-PA"/>
    </source>
</evidence>
<evidence type="ECO:0000256" key="1">
    <source>
        <dbReference type="SAM" id="SignalP"/>
    </source>
</evidence>
<feature type="signal peptide" evidence="1">
    <location>
        <begin position="1"/>
        <end position="20"/>
    </location>
</feature>
<dbReference type="AlphaFoldDB" id="A0A182RK43"/>
<dbReference type="EnsemblMetazoa" id="AFUN006611-RA">
    <property type="protein sequence ID" value="AFUN006611-PA"/>
    <property type="gene ID" value="AFUN006611"/>
</dbReference>
<name>A0A182RK43_ANOFN</name>
<dbReference type="VEuPathDB" id="VectorBase:AFUN006611"/>
<keyword evidence="1" id="KW-0732">Signal</keyword>
<feature type="chain" id="PRO_5013221206" description="Gambicin" evidence="1">
    <location>
        <begin position="21"/>
        <end position="82"/>
    </location>
</feature>
<organism evidence="2">
    <name type="scientific">Anopheles funestus</name>
    <name type="common">African malaria mosquito</name>
    <dbReference type="NCBI Taxonomy" id="62324"/>
    <lineage>
        <taxon>Eukaryota</taxon>
        <taxon>Metazoa</taxon>
        <taxon>Ecdysozoa</taxon>
        <taxon>Arthropoda</taxon>
        <taxon>Hexapoda</taxon>
        <taxon>Insecta</taxon>
        <taxon>Pterygota</taxon>
        <taxon>Neoptera</taxon>
        <taxon>Endopterygota</taxon>
        <taxon>Diptera</taxon>
        <taxon>Nematocera</taxon>
        <taxon>Culicoidea</taxon>
        <taxon>Culicidae</taxon>
        <taxon>Anophelinae</taxon>
        <taxon>Anopheles</taxon>
    </lineage>
</organism>